<evidence type="ECO:0000259" key="3">
    <source>
        <dbReference type="PROSITE" id="PS51635"/>
    </source>
</evidence>
<dbReference type="InterPro" id="IPR019894">
    <property type="entry name" value="Patatin-related_protein"/>
</dbReference>
<dbReference type="SUPFAM" id="SSF52151">
    <property type="entry name" value="FabD/lysophospholipase-like"/>
    <property type="match status" value="1"/>
</dbReference>
<keyword evidence="5" id="KW-1185">Reference proteome</keyword>
<dbReference type="EMBL" id="FSQW01000002">
    <property type="protein sequence ID" value="SIO08597.1"/>
    <property type="molecule type" value="Genomic_DNA"/>
</dbReference>
<dbReference type="Gene3D" id="3.40.1090.10">
    <property type="entry name" value="Cytosolic phospholipase A2 catalytic domain"/>
    <property type="match status" value="1"/>
</dbReference>
<name>A0A1N6GM69_9SPHN</name>
<keyword evidence="2" id="KW-0442">Lipid degradation</keyword>
<proteinExistence type="predicted"/>
<evidence type="ECO:0000313" key="4">
    <source>
        <dbReference type="EMBL" id="SIO08597.1"/>
    </source>
</evidence>
<dbReference type="InterPro" id="IPR016035">
    <property type="entry name" value="Acyl_Trfase/lysoPLipase"/>
</dbReference>
<dbReference type="InterPro" id="IPR024282">
    <property type="entry name" value="DUF3376"/>
</dbReference>
<organism evidence="4 5">
    <name type="scientific">Parasphingorhabdus marina DSM 22363</name>
    <dbReference type="NCBI Taxonomy" id="1123272"/>
    <lineage>
        <taxon>Bacteria</taxon>
        <taxon>Pseudomonadati</taxon>
        <taxon>Pseudomonadota</taxon>
        <taxon>Alphaproteobacteria</taxon>
        <taxon>Sphingomonadales</taxon>
        <taxon>Sphingomonadaceae</taxon>
        <taxon>Parasphingorhabdus</taxon>
    </lineage>
</organism>
<feature type="active site" description="Proton acceptor" evidence="2">
    <location>
        <position position="317"/>
    </location>
</feature>
<keyword evidence="1 2" id="KW-0443">Lipid metabolism</keyword>
<dbReference type="GO" id="GO:0016787">
    <property type="term" value="F:hydrolase activity"/>
    <property type="evidence" value="ECO:0007669"/>
    <property type="project" value="UniProtKB-UniRule"/>
</dbReference>
<dbReference type="InterPro" id="IPR002641">
    <property type="entry name" value="PNPLA_dom"/>
</dbReference>
<feature type="active site" description="Nucleophile" evidence="2">
    <location>
        <position position="79"/>
    </location>
</feature>
<gene>
    <name evidence="4" type="ORF">SAMN02745824_2895</name>
</gene>
<dbReference type="OrthoDB" id="8728704at2"/>
<dbReference type="PROSITE" id="PS51635">
    <property type="entry name" value="PNPLA"/>
    <property type="match status" value="1"/>
</dbReference>
<dbReference type="Proteomes" id="UP000185192">
    <property type="component" value="Unassembled WGS sequence"/>
</dbReference>
<dbReference type="Pfam" id="PF01734">
    <property type="entry name" value="Patatin"/>
    <property type="match status" value="1"/>
</dbReference>
<sequence length="785" mass="88325">MRQKELRLALICYGGVSLAIYMHGITKEIWKLAQASRDFHDGTRNDQCSRGIYFDMFEWMEQETGIRLRVLPDIIAGASAGGINGIFLSQAIISGQSLEPLTDMWLDTADVDRLLDPDARPLSRFSKFWAEPIAWLALGRKGGAVEQTVSKEAREEVKMKLSRFVRARWFAPPFGGKVFSTLIFDALEAMTKSEAGPRLLPPEQPLDLFVTVTDFVGHPEKLQLNSPPEALEMEHRITIGFSTRGQKSRNVADPAELVFSGRATASFPGAFPPFTVAELDEVLKDKGYVWSGRKNFLRRVLPNQSRTGTAEDTILIDGSVLANAPFAQAIEALKNRPAKREIDRRFVYIDPRPDLDVAKSDKAMQRLQAAQDEENESLPGFFSTIFGAISNIPREQPIRDNLDDIARRSNRIIQMRLITDNLRGEVEQIVEGLFGRTLFLDRPTASRLATWRRKSRDKAAKLSGFSYSAYGHLKLTTIVEEIVQTVRRARNEPLAQNQQALRDILWSELHKRGLENVGKKAGAGPSKSAIDFFREQDLGYRIRRLRFLARRLAEDLDDCAPEDYVAIEKMHDVIYDCLAIYIERETVDYLGEDFAALAAQADTMPAAMLDGLASARDLTSADATVDQRLAEALIGLPKKEKRSMLLAFLGFPFYDIATLPLLQGEGLDEFDPIKVDRISPEDAKAIRKGGVAATLKGIEFNNFGAFFSRSYRENDYLWGRLHGAERMIDIMLSTVPEGKRPDAQMTLEFKKTIFRKIVDEEEKRLTTIGPLFTSLRKEIARAIPV</sequence>
<comment type="caution">
    <text evidence="2">Lacks conserved residue(s) required for the propagation of feature annotation.</text>
</comment>
<evidence type="ECO:0000256" key="2">
    <source>
        <dbReference type="PROSITE-ProRule" id="PRU01161"/>
    </source>
</evidence>
<dbReference type="RefSeq" id="WP_074205845.1">
    <property type="nucleotide sequence ID" value="NZ_FSQW01000002.1"/>
</dbReference>
<dbReference type="AlphaFoldDB" id="A0A1N6GM69"/>
<keyword evidence="2" id="KW-0378">Hydrolase</keyword>
<feature type="short sequence motif" description="GXSXG" evidence="2">
    <location>
        <begin position="77"/>
        <end position="81"/>
    </location>
</feature>
<dbReference type="NCBIfam" id="TIGR03607">
    <property type="entry name" value="patatin-like protein"/>
    <property type="match status" value="1"/>
</dbReference>
<accession>A0A1N6GM69</accession>
<evidence type="ECO:0000313" key="5">
    <source>
        <dbReference type="Proteomes" id="UP000185192"/>
    </source>
</evidence>
<dbReference type="Pfam" id="PF11856">
    <property type="entry name" value="DUF3376"/>
    <property type="match status" value="1"/>
</dbReference>
<dbReference type="STRING" id="1123272.SAMN02745824_2895"/>
<evidence type="ECO:0000256" key="1">
    <source>
        <dbReference type="ARBA" id="ARBA00023098"/>
    </source>
</evidence>
<reference evidence="5" key="1">
    <citation type="submission" date="2016-11" db="EMBL/GenBank/DDBJ databases">
        <authorList>
            <person name="Varghese N."/>
            <person name="Submissions S."/>
        </authorList>
    </citation>
    <scope>NUCLEOTIDE SEQUENCE [LARGE SCALE GENOMIC DNA]</scope>
    <source>
        <strain evidence="5">DSM 22363</strain>
    </source>
</reference>
<protein>
    <submittedName>
        <fullName evidence="4">Patatin-related protein</fullName>
    </submittedName>
</protein>
<dbReference type="GO" id="GO:0016042">
    <property type="term" value="P:lipid catabolic process"/>
    <property type="evidence" value="ECO:0007669"/>
    <property type="project" value="UniProtKB-UniRule"/>
</dbReference>
<feature type="domain" description="PNPLA" evidence="3">
    <location>
        <begin position="10"/>
        <end position="330"/>
    </location>
</feature>